<dbReference type="Pfam" id="PF09994">
    <property type="entry name" value="T6SS_Tle1-like_cat"/>
    <property type="match status" value="1"/>
</dbReference>
<feature type="region of interest" description="Disordered" evidence="1">
    <location>
        <begin position="1"/>
        <end position="25"/>
    </location>
</feature>
<gene>
    <name evidence="3" type="ORF">FISHEDRAFT_46794</name>
</gene>
<dbReference type="PANTHER" id="PTHR33840">
    <property type="match status" value="1"/>
</dbReference>
<protein>
    <recommendedName>
        <fullName evidence="2">T6SS Phospholipase effector Tle1-like catalytic domain-containing protein</fullName>
    </recommendedName>
</protein>
<feature type="compositionally biased region" description="Basic and acidic residues" evidence="1">
    <location>
        <begin position="287"/>
        <end position="296"/>
    </location>
</feature>
<name>A0A0D7A7A8_9AGAR</name>
<evidence type="ECO:0000313" key="3">
    <source>
        <dbReference type="EMBL" id="KIY46703.1"/>
    </source>
</evidence>
<evidence type="ECO:0000256" key="1">
    <source>
        <dbReference type="SAM" id="MobiDB-lite"/>
    </source>
</evidence>
<dbReference type="Proteomes" id="UP000054144">
    <property type="component" value="Unassembled WGS sequence"/>
</dbReference>
<organism evidence="3 4">
    <name type="scientific">Fistulina hepatica ATCC 64428</name>
    <dbReference type="NCBI Taxonomy" id="1128425"/>
    <lineage>
        <taxon>Eukaryota</taxon>
        <taxon>Fungi</taxon>
        <taxon>Dikarya</taxon>
        <taxon>Basidiomycota</taxon>
        <taxon>Agaricomycotina</taxon>
        <taxon>Agaricomycetes</taxon>
        <taxon>Agaricomycetidae</taxon>
        <taxon>Agaricales</taxon>
        <taxon>Fistulinaceae</taxon>
        <taxon>Fistulina</taxon>
    </lineage>
</organism>
<dbReference type="InterPro" id="IPR018712">
    <property type="entry name" value="Tle1-like_cat"/>
</dbReference>
<accession>A0A0D7A7A8</accession>
<reference evidence="3 4" key="1">
    <citation type="journal article" date="2015" name="Fungal Genet. Biol.">
        <title>Evolution of novel wood decay mechanisms in Agaricales revealed by the genome sequences of Fistulina hepatica and Cylindrobasidium torrendii.</title>
        <authorList>
            <person name="Floudas D."/>
            <person name="Held B.W."/>
            <person name="Riley R."/>
            <person name="Nagy L.G."/>
            <person name="Koehler G."/>
            <person name="Ransdell A.S."/>
            <person name="Younus H."/>
            <person name="Chow J."/>
            <person name="Chiniquy J."/>
            <person name="Lipzen A."/>
            <person name="Tritt A."/>
            <person name="Sun H."/>
            <person name="Haridas S."/>
            <person name="LaButti K."/>
            <person name="Ohm R.A."/>
            <person name="Kues U."/>
            <person name="Blanchette R.A."/>
            <person name="Grigoriev I.V."/>
            <person name="Minto R.E."/>
            <person name="Hibbett D.S."/>
        </authorList>
    </citation>
    <scope>NUCLEOTIDE SEQUENCE [LARGE SCALE GENOMIC DNA]</scope>
    <source>
        <strain evidence="3 4">ATCC 64428</strain>
    </source>
</reference>
<feature type="region of interest" description="Disordered" evidence="1">
    <location>
        <begin position="279"/>
        <end position="305"/>
    </location>
</feature>
<feature type="domain" description="T6SS Phospholipase effector Tle1-like catalytic" evidence="2">
    <location>
        <begin position="82"/>
        <end position="364"/>
    </location>
</feature>
<dbReference type="EMBL" id="KN882025">
    <property type="protein sequence ID" value="KIY46703.1"/>
    <property type="molecule type" value="Genomic_DNA"/>
</dbReference>
<dbReference type="SUPFAM" id="SSF53474">
    <property type="entry name" value="alpha/beta-Hydrolases"/>
    <property type="match status" value="1"/>
</dbReference>
<dbReference type="OrthoDB" id="3162439at2759"/>
<dbReference type="AlphaFoldDB" id="A0A0D7A7A8"/>
<evidence type="ECO:0000259" key="2">
    <source>
        <dbReference type="Pfam" id="PF09994"/>
    </source>
</evidence>
<sequence>MGPTLVENDTLSDTDEDTAKETADERVEVPARYAVDGTNTTIVFDDKVTSSPVGERKPRRQVTVDTSVIPEIVPPHSSQRHRTLVLCFDGTGDQFDADNSNIVKFFSLLKKDDKSHQCVYYQAGIGTYTSPKIVTPLMSKMSLVPWDLDAHVMGIYEFLMQNYSAGDSISIFGFSRGAYTARSLAGMLHKVGLLPAGNFQQVPFAYKMYTNVDEDGWRQSKAFKKAFCRDVSIDFIGVWDTVDSVGIIPKRLPFTISNTIVRTFRQALSLDEHRAKFQPNSWHRPTKHDQDIDAKHSSYSNSRSSLSDSAVLNKMEAEYATAAKATDVKEVWFAGCHCDVGGGSVSNDTPHSLARISLRWMIRECFKAHTGIMFHSERLPEVGLEPATLWPSVIERPPAQDTSQLKWHERPKRSLLQRLFSFGKGELVKGTEEIEERQDSLSPVYDQLYICKWWWLLEIIPFTSRYQNKLDEWVKRRRPNFGRAREILQTDEAFFVHRSVRMRMNARGPGGEKYIPRPKFHVPFDNVQWVD</sequence>
<dbReference type="InterPro" id="IPR029058">
    <property type="entry name" value="AB_hydrolase_fold"/>
</dbReference>
<keyword evidence="4" id="KW-1185">Reference proteome</keyword>
<proteinExistence type="predicted"/>
<evidence type="ECO:0000313" key="4">
    <source>
        <dbReference type="Proteomes" id="UP000054144"/>
    </source>
</evidence>
<dbReference type="PANTHER" id="PTHR33840:SF2">
    <property type="entry name" value="TLE1 PHOSPHOLIPASE DOMAIN-CONTAINING PROTEIN"/>
    <property type="match status" value="1"/>
</dbReference>